<protein>
    <submittedName>
        <fullName evidence="2">Uncharacterized protein</fullName>
    </submittedName>
</protein>
<proteinExistence type="predicted"/>
<organism evidence="2 3">
    <name type="scientific">Phialocephala subalpina</name>
    <dbReference type="NCBI Taxonomy" id="576137"/>
    <lineage>
        <taxon>Eukaryota</taxon>
        <taxon>Fungi</taxon>
        <taxon>Dikarya</taxon>
        <taxon>Ascomycota</taxon>
        <taxon>Pezizomycotina</taxon>
        <taxon>Leotiomycetes</taxon>
        <taxon>Helotiales</taxon>
        <taxon>Mollisiaceae</taxon>
        <taxon>Phialocephala</taxon>
        <taxon>Phialocephala fortinii species complex</taxon>
    </lineage>
</organism>
<dbReference type="EMBL" id="FJOG01000003">
    <property type="protein sequence ID" value="CZR52927.1"/>
    <property type="molecule type" value="Genomic_DNA"/>
</dbReference>
<name>A0A1L7WJH8_9HELO</name>
<feature type="compositionally biased region" description="Polar residues" evidence="1">
    <location>
        <begin position="213"/>
        <end position="231"/>
    </location>
</feature>
<evidence type="ECO:0000313" key="2">
    <source>
        <dbReference type="EMBL" id="CZR52927.1"/>
    </source>
</evidence>
<feature type="compositionally biased region" description="Low complexity" evidence="1">
    <location>
        <begin position="243"/>
        <end position="254"/>
    </location>
</feature>
<dbReference type="Proteomes" id="UP000184330">
    <property type="component" value="Unassembled WGS sequence"/>
</dbReference>
<dbReference type="AlphaFoldDB" id="A0A1L7WJH8"/>
<accession>A0A1L7WJH8</accession>
<dbReference type="STRING" id="576137.A0A1L7WJH8"/>
<dbReference type="OrthoDB" id="3504474at2759"/>
<sequence length="522" mass="56013">MATMTSSGGKLVAFLKLVSNQQAMLYFLANPTTVNKIRLDAGIKGDLESKEFALVCVRRSNRIKSSAQKRKFDNLKGMASPCKRKRKTSKPPTTPVNEDTTVNDKSSADVDTEVGTPSAVDEPGVEVAAEDAAAEDAAVGTPAAVDEPGVEVAAEDAAVGTPAAVDVPGTDAAAEDAAAEDAAVGTPAAVDVPGTDATAEDTAVGTPPGHIESVSSEVMTDSLQSSSQSTPLRPRTPGSITDNSSPESSSTTENAQMGVRPNPLHPEHANRVATSVLLEVVNQHDKIGQFGGRTEKATITTNTAKIRAFTKELASLEYKAAVYSIKERNAMHAANGIQIGNDENAYWEIILKGVKALDPATLPKGAPKGPLDDFSAAEKIATYNFMKHAHFKTSPENQRQCRGFWKTLFDTRKAGVEMITCYRTAEFNQFCKTYPRRSDISLVDTIVSWEKVYGPQIDQLEGRDETGPCESWRVLVIASKAIMPFEPLVRAAPRNEQYLLHQALGFAKRGFMKSTLVTKLKA</sequence>
<feature type="region of interest" description="Disordered" evidence="1">
    <location>
        <begin position="164"/>
        <end position="267"/>
    </location>
</feature>
<gene>
    <name evidence="2" type="ORF">PAC_02805</name>
</gene>
<reference evidence="2 3" key="1">
    <citation type="submission" date="2016-03" db="EMBL/GenBank/DDBJ databases">
        <authorList>
            <person name="Ploux O."/>
        </authorList>
    </citation>
    <scope>NUCLEOTIDE SEQUENCE [LARGE SCALE GENOMIC DNA]</scope>
    <source>
        <strain evidence="2 3">UAMH 11012</strain>
    </source>
</reference>
<feature type="compositionally biased region" description="Low complexity" evidence="1">
    <location>
        <begin position="180"/>
        <end position="190"/>
    </location>
</feature>
<feature type="compositionally biased region" description="Polar residues" evidence="1">
    <location>
        <begin position="96"/>
        <end position="105"/>
    </location>
</feature>
<evidence type="ECO:0000256" key="1">
    <source>
        <dbReference type="SAM" id="MobiDB-lite"/>
    </source>
</evidence>
<keyword evidence="3" id="KW-1185">Reference proteome</keyword>
<evidence type="ECO:0000313" key="3">
    <source>
        <dbReference type="Proteomes" id="UP000184330"/>
    </source>
</evidence>
<feature type="region of interest" description="Disordered" evidence="1">
    <location>
        <begin position="67"/>
        <end position="124"/>
    </location>
</feature>